<dbReference type="GO" id="GO:0016811">
    <property type="term" value="F:hydrolase activity, acting on carbon-nitrogen (but not peptide) bonds, in linear amides"/>
    <property type="evidence" value="ECO:0007669"/>
    <property type="project" value="TreeGrafter"/>
</dbReference>
<dbReference type="PANTHER" id="PTHR12993">
    <property type="entry name" value="N-ACETYLGLUCOSAMINYL-PHOSPHATIDYLINOSITOL DE-N-ACETYLASE-RELATED"/>
    <property type="match status" value="1"/>
</dbReference>
<dbReference type="GO" id="GO:0016137">
    <property type="term" value="P:glycoside metabolic process"/>
    <property type="evidence" value="ECO:0007669"/>
    <property type="project" value="UniProtKB-ARBA"/>
</dbReference>
<dbReference type="PANTHER" id="PTHR12993:SF11">
    <property type="entry name" value="N-ACETYLGLUCOSAMINYL-PHOSPHATIDYLINOSITOL DE-N-ACETYLASE"/>
    <property type="match status" value="1"/>
</dbReference>
<dbReference type="OrthoDB" id="6064917at2"/>
<dbReference type="EMBL" id="FODD01000003">
    <property type="protein sequence ID" value="SEN25666.1"/>
    <property type="molecule type" value="Genomic_DNA"/>
</dbReference>
<feature type="signal peptide" evidence="2">
    <location>
        <begin position="1"/>
        <end position="31"/>
    </location>
</feature>
<gene>
    <name evidence="3" type="ORF">SAMN05216267_100390</name>
</gene>
<dbReference type="SUPFAM" id="SSF89372">
    <property type="entry name" value="Fucose-specific lectin"/>
    <property type="match status" value="2"/>
</dbReference>
<protein>
    <submittedName>
        <fullName evidence="3">GlcNAc-PI de-N-acetylase</fullName>
    </submittedName>
</protein>
<reference evidence="3 4" key="1">
    <citation type="submission" date="2016-10" db="EMBL/GenBank/DDBJ databases">
        <authorList>
            <person name="de Groot N.N."/>
        </authorList>
    </citation>
    <scope>NUCLEOTIDE SEQUENCE [LARGE SCALE GENOMIC DNA]</scope>
    <source>
        <strain evidence="3 4">CGMCC 4.2026</strain>
    </source>
</reference>
<dbReference type="InterPro" id="IPR024078">
    <property type="entry name" value="LmbE-like_dom_sf"/>
</dbReference>
<dbReference type="InterPro" id="IPR003737">
    <property type="entry name" value="GlcNAc_PI_deacetylase-related"/>
</dbReference>
<keyword evidence="1" id="KW-0862">Zinc</keyword>
<evidence type="ECO:0000313" key="4">
    <source>
        <dbReference type="Proteomes" id="UP000181951"/>
    </source>
</evidence>
<keyword evidence="2" id="KW-0732">Signal</keyword>
<sequence>MASRHGRRSARIARRGVLAAGAAGISGAAMAALYRWSGGGGPRDADGPTATAPGQGIQLPVGTAHRALTVVQFVAHPDDGLYFMNPDAEQEIAAGHAVLTVCLTGGEADGRNVPPHDPRGRLVRPDRPGFARARMNGLRRAHAVMATGEESSPWDVTLVTPVGGWEAELHTLRAVPRVQLLFLALVEARGVAAWRAQSLKGLWQNAVLSLPQLPPAHSPIRNPTNVTRGRLVACLQAILHQYRPDVVRTLDPNPEHDPVHTGRRGYAPGHGLAYYDHQDHTHATYFVQQALAAHWATQPVPGTSVEHYLGYVNARLPWNLDTPAIRHKARLLDVYGWSDHLSCGDPSGCGDLKVGGGALHGGWVQSTRYRAPGAASWAARAADGRLAGFALLSGRAVVWYETKGGTGQWAGPVALPGGGLEGQVSVLSRRDGALQLFSVRTRLPDTRGTGVHRREVVTAVQRGTAADGRPLFSPWSSLGTSEANPVASMEMGFPEAAAGPDGTVYLAVRNQGGGVSVRVQSARGAWSPWTRLPNAAESGVRVLDGLGVAVDRAGRVHVFAPAQRAVLHWTSPGRGRPFALARPTGLPGSSGPVSALAMPDGSVRLAYREPRTAQVVLAELTASGRTVVPLGRGEPGGGFGRVAMAHSGPVQAALPDVAVAVRNAAGCVSVAASHPAPEQWSRGSALHVHSPALVQDAQGRLVALAVGADGALWSTRYDGTVDAAEVRWTQAVPTARAATAIAGAAVTPRPTTTGRTA</sequence>
<dbReference type="STRING" id="310780.SAMN05216267_100390"/>
<accession>A0A1H8F1Y0</accession>
<dbReference type="Gene3D" id="3.40.50.10320">
    <property type="entry name" value="LmbE-like"/>
    <property type="match status" value="1"/>
</dbReference>
<organism evidence="3 4">
    <name type="scientific">Actinacidiphila rubida</name>
    <dbReference type="NCBI Taxonomy" id="310780"/>
    <lineage>
        <taxon>Bacteria</taxon>
        <taxon>Bacillati</taxon>
        <taxon>Actinomycetota</taxon>
        <taxon>Actinomycetes</taxon>
        <taxon>Kitasatosporales</taxon>
        <taxon>Streptomycetaceae</taxon>
        <taxon>Actinacidiphila</taxon>
    </lineage>
</organism>
<dbReference type="Proteomes" id="UP000181951">
    <property type="component" value="Unassembled WGS sequence"/>
</dbReference>
<evidence type="ECO:0000313" key="3">
    <source>
        <dbReference type="EMBL" id="SEN25666.1"/>
    </source>
</evidence>
<name>A0A1H8F1Y0_9ACTN</name>
<keyword evidence="4" id="KW-1185">Reference proteome</keyword>
<dbReference type="AlphaFoldDB" id="A0A1H8F1Y0"/>
<evidence type="ECO:0000256" key="2">
    <source>
        <dbReference type="SAM" id="SignalP"/>
    </source>
</evidence>
<dbReference type="Pfam" id="PF02585">
    <property type="entry name" value="PIG-L"/>
    <property type="match status" value="1"/>
</dbReference>
<proteinExistence type="predicted"/>
<dbReference type="SUPFAM" id="SSF102588">
    <property type="entry name" value="LmbE-like"/>
    <property type="match status" value="1"/>
</dbReference>
<dbReference type="InterPro" id="IPR006311">
    <property type="entry name" value="TAT_signal"/>
</dbReference>
<dbReference type="PROSITE" id="PS51318">
    <property type="entry name" value="TAT"/>
    <property type="match status" value="1"/>
</dbReference>
<feature type="chain" id="PRO_5010187369" evidence="2">
    <location>
        <begin position="32"/>
        <end position="757"/>
    </location>
</feature>
<evidence type="ECO:0000256" key="1">
    <source>
        <dbReference type="ARBA" id="ARBA00022833"/>
    </source>
</evidence>